<evidence type="ECO:0000256" key="1">
    <source>
        <dbReference type="ARBA" id="ARBA00022741"/>
    </source>
</evidence>
<dbReference type="EMBL" id="JAHRIP010066011">
    <property type="protein sequence ID" value="MEQ2306069.1"/>
    <property type="molecule type" value="Genomic_DNA"/>
</dbReference>
<dbReference type="InterPro" id="IPR027417">
    <property type="entry name" value="P-loop_NTPase"/>
</dbReference>
<dbReference type="InterPro" id="IPR051567">
    <property type="entry name" value="Unconventional_Myosin_ATPase"/>
</dbReference>
<dbReference type="InterPro" id="IPR000048">
    <property type="entry name" value="IQ_motif_EF-hand-BS"/>
</dbReference>
<comment type="caution">
    <text evidence="7">The sequence shown here is derived from an EMBL/GenBank/DDBJ whole genome shotgun (WGS) entry which is preliminary data.</text>
</comment>
<dbReference type="PROSITE" id="PS51456">
    <property type="entry name" value="MYOSIN_MOTOR"/>
    <property type="match status" value="1"/>
</dbReference>
<dbReference type="Pfam" id="PF00612">
    <property type="entry name" value="IQ"/>
    <property type="match status" value="2"/>
</dbReference>
<protein>
    <recommendedName>
        <fullName evidence="6">Myosin motor domain-containing protein</fullName>
    </recommendedName>
</protein>
<gene>
    <name evidence="7" type="ORF">AMECASPLE_004251</name>
</gene>
<keyword evidence="1" id="KW-0547">Nucleotide-binding</keyword>
<dbReference type="SUPFAM" id="SSF52540">
    <property type="entry name" value="P-loop containing nucleoside triphosphate hydrolases"/>
    <property type="match status" value="1"/>
</dbReference>
<evidence type="ECO:0000256" key="5">
    <source>
        <dbReference type="PROSITE-ProRule" id="PRU00782"/>
    </source>
</evidence>
<comment type="caution">
    <text evidence="5">Lacks conserved residue(s) required for the propagation of feature annotation.</text>
</comment>
<dbReference type="PANTHER" id="PTHR22692:SF16">
    <property type="entry name" value="MYOSIN XVB"/>
    <property type="match status" value="1"/>
</dbReference>
<keyword evidence="8" id="KW-1185">Reference proteome</keyword>
<dbReference type="Proteomes" id="UP001469553">
    <property type="component" value="Unassembled WGS sequence"/>
</dbReference>
<evidence type="ECO:0000256" key="4">
    <source>
        <dbReference type="ARBA" id="ARBA00023175"/>
    </source>
</evidence>
<dbReference type="InterPro" id="IPR001609">
    <property type="entry name" value="Myosin_head_motor_dom-like"/>
</dbReference>
<keyword evidence="5" id="KW-0009">Actin-binding</keyword>
<keyword evidence="4" id="KW-0505">Motor protein</keyword>
<dbReference type="PANTHER" id="PTHR22692">
    <property type="entry name" value="MYOSIN VII, XV"/>
    <property type="match status" value="1"/>
</dbReference>
<reference evidence="7 8" key="1">
    <citation type="submission" date="2021-06" db="EMBL/GenBank/DDBJ databases">
        <authorList>
            <person name="Palmer J.M."/>
        </authorList>
    </citation>
    <scope>NUCLEOTIDE SEQUENCE [LARGE SCALE GENOMIC DNA]</scope>
    <source>
        <strain evidence="7 8">AS_MEX2019</strain>
        <tissue evidence="7">Muscle</tissue>
    </source>
</reference>
<dbReference type="PROSITE" id="PS50096">
    <property type="entry name" value="IQ"/>
    <property type="match status" value="1"/>
</dbReference>
<dbReference type="InterPro" id="IPR036961">
    <property type="entry name" value="Kinesin_motor_dom_sf"/>
</dbReference>
<keyword evidence="3 5" id="KW-0518">Myosin</keyword>
<evidence type="ECO:0000256" key="2">
    <source>
        <dbReference type="ARBA" id="ARBA00022840"/>
    </source>
</evidence>
<dbReference type="SMART" id="SM00015">
    <property type="entry name" value="IQ"/>
    <property type="match status" value="2"/>
</dbReference>
<comment type="similarity">
    <text evidence="5">Belongs to the TRAFAC class myosin-kinesin ATPase superfamily. Myosin family.</text>
</comment>
<dbReference type="Gene3D" id="6.20.240.20">
    <property type="match status" value="1"/>
</dbReference>
<dbReference type="Gene3D" id="1.20.5.190">
    <property type="match status" value="1"/>
</dbReference>
<dbReference type="Gene3D" id="3.40.850.10">
    <property type="entry name" value="Kinesin motor domain"/>
    <property type="match status" value="1"/>
</dbReference>
<evidence type="ECO:0000259" key="6">
    <source>
        <dbReference type="PROSITE" id="PS51456"/>
    </source>
</evidence>
<keyword evidence="2" id="KW-0067">ATP-binding</keyword>
<evidence type="ECO:0000313" key="8">
    <source>
        <dbReference type="Proteomes" id="UP001469553"/>
    </source>
</evidence>
<evidence type="ECO:0000313" key="7">
    <source>
        <dbReference type="EMBL" id="MEQ2306069.1"/>
    </source>
</evidence>
<feature type="domain" description="Myosin motor" evidence="6">
    <location>
        <begin position="54"/>
        <end position="159"/>
    </location>
</feature>
<organism evidence="7 8">
    <name type="scientific">Ameca splendens</name>
    <dbReference type="NCBI Taxonomy" id="208324"/>
    <lineage>
        <taxon>Eukaryota</taxon>
        <taxon>Metazoa</taxon>
        <taxon>Chordata</taxon>
        <taxon>Craniata</taxon>
        <taxon>Vertebrata</taxon>
        <taxon>Euteleostomi</taxon>
        <taxon>Actinopterygii</taxon>
        <taxon>Neopterygii</taxon>
        <taxon>Teleostei</taxon>
        <taxon>Neoteleostei</taxon>
        <taxon>Acanthomorphata</taxon>
        <taxon>Ovalentaria</taxon>
        <taxon>Atherinomorphae</taxon>
        <taxon>Cyprinodontiformes</taxon>
        <taxon>Goodeidae</taxon>
        <taxon>Ameca</taxon>
    </lineage>
</organism>
<dbReference type="Pfam" id="PF00063">
    <property type="entry name" value="Myosin_head"/>
    <property type="match status" value="1"/>
</dbReference>
<accession>A0ABV0ZIK5</accession>
<name>A0ABV0ZIK5_9TELE</name>
<proteinExistence type="inferred from homology"/>
<evidence type="ECO:0000256" key="3">
    <source>
        <dbReference type="ARBA" id="ARBA00023123"/>
    </source>
</evidence>
<sequence>MLHVYTAVLFTRCGNIITVHSLSVYAKPVLPNWSCLPAPTCFCHHLLKCKTTIIRCLKPNFVKLPGIFDVDYVAVQLRHSGILETIHIRKEGFPIRIQYPCFIQRYGFLLNTQSSHLSEIELSVNLLNLVDAEERQYQLGRTKVFLKEFLYQKLEDKWSSTQTWAAVTIQRNIRGFLCRRNFKFFKQKAIVIQSHIRGHQASRTDNPWSETGRQWEYGPWPVRGAEEVQDIDRRKAGGGGRTGLH</sequence>